<dbReference type="Proteomes" id="UP000216533">
    <property type="component" value="Unassembled WGS sequence"/>
</dbReference>
<gene>
    <name evidence="2" type="ORF">CGZ92_00290</name>
</gene>
<comment type="caution">
    <text evidence="2">The sequence shown here is derived from an EMBL/GenBank/DDBJ whole genome shotgun (WGS) entry which is preliminary data.</text>
</comment>
<feature type="compositionally biased region" description="Basic and acidic residues" evidence="1">
    <location>
        <begin position="76"/>
        <end position="90"/>
    </location>
</feature>
<proteinExistence type="predicted"/>
<dbReference type="RefSeq" id="WP_094449381.1">
    <property type="nucleotide sequence ID" value="NZ_NMVI01000002.1"/>
</dbReference>
<organism evidence="2 3">
    <name type="scientific">Parenemella sanctibonifatiensis</name>
    <dbReference type="NCBI Taxonomy" id="2016505"/>
    <lineage>
        <taxon>Bacteria</taxon>
        <taxon>Bacillati</taxon>
        <taxon>Actinomycetota</taxon>
        <taxon>Actinomycetes</taxon>
        <taxon>Propionibacteriales</taxon>
        <taxon>Propionibacteriaceae</taxon>
        <taxon>Parenemella</taxon>
    </lineage>
</organism>
<evidence type="ECO:0000256" key="1">
    <source>
        <dbReference type="SAM" id="MobiDB-lite"/>
    </source>
</evidence>
<reference evidence="2 3" key="1">
    <citation type="submission" date="2017-07" db="EMBL/GenBank/DDBJ databases">
        <title>Draft whole genome sequences of clinical Proprionibacteriaceae strains.</title>
        <authorList>
            <person name="Bernier A.-M."/>
            <person name="Bernard K."/>
            <person name="Domingo M.-C."/>
        </authorList>
    </citation>
    <scope>NUCLEOTIDE SEQUENCE [LARGE SCALE GENOMIC DNA]</scope>
    <source>
        <strain evidence="2 3">NML 160184</strain>
    </source>
</reference>
<dbReference type="AlphaFoldDB" id="A0A255EKM1"/>
<dbReference type="EMBL" id="NMVI01000002">
    <property type="protein sequence ID" value="OYN91521.1"/>
    <property type="molecule type" value="Genomic_DNA"/>
</dbReference>
<name>A0A255EKM1_9ACTN</name>
<evidence type="ECO:0000313" key="3">
    <source>
        <dbReference type="Proteomes" id="UP000216533"/>
    </source>
</evidence>
<protein>
    <submittedName>
        <fullName evidence="2">Uncharacterized protein</fullName>
    </submittedName>
</protein>
<feature type="compositionally biased region" description="Basic residues" evidence="1">
    <location>
        <begin position="91"/>
        <end position="103"/>
    </location>
</feature>
<feature type="region of interest" description="Disordered" evidence="1">
    <location>
        <begin position="72"/>
        <end position="103"/>
    </location>
</feature>
<evidence type="ECO:0000313" key="2">
    <source>
        <dbReference type="EMBL" id="OYN91521.1"/>
    </source>
</evidence>
<sequence length="111" mass="12404">MPENTTITRRAGEHTLLATVSTEFTEMAQSILGIFEGQAADLRDGYILQFGWGPIFLEAEVDALRLTTPDYWGDAANDRTERRDPHDPARRRGGARGAAARRRQRMALCEA</sequence>
<accession>A0A255EKM1</accession>